<evidence type="ECO:0000256" key="8">
    <source>
        <dbReference type="ARBA" id="ARBA00023133"/>
    </source>
</evidence>
<accession>A0A2S9Y111</accession>
<evidence type="ECO:0000256" key="11">
    <source>
        <dbReference type="ARBA" id="ARBA00023444"/>
    </source>
</evidence>
<evidence type="ECO:0000256" key="2">
    <source>
        <dbReference type="ARBA" id="ARBA00022475"/>
    </source>
</evidence>
<gene>
    <name evidence="13" type="primary">ctaA</name>
    <name evidence="13" type="ORF">ENSA5_29580</name>
</gene>
<organism evidence="13 14">
    <name type="scientific">Enhygromyxa salina</name>
    <dbReference type="NCBI Taxonomy" id="215803"/>
    <lineage>
        <taxon>Bacteria</taxon>
        <taxon>Pseudomonadati</taxon>
        <taxon>Myxococcota</taxon>
        <taxon>Polyangia</taxon>
        <taxon>Nannocystales</taxon>
        <taxon>Nannocystaceae</taxon>
        <taxon>Enhygromyxa</taxon>
    </lineage>
</organism>
<keyword evidence="14" id="KW-1185">Reference proteome</keyword>
<evidence type="ECO:0000256" key="6">
    <source>
        <dbReference type="ARBA" id="ARBA00023002"/>
    </source>
</evidence>
<dbReference type="PANTHER" id="PTHR35457:SF1">
    <property type="entry name" value="HEME A SYNTHASE"/>
    <property type="match status" value="1"/>
</dbReference>
<feature type="transmembrane region" description="Helical" evidence="12">
    <location>
        <begin position="65"/>
        <end position="86"/>
    </location>
</feature>
<feature type="transmembrane region" description="Helical" evidence="12">
    <location>
        <begin position="231"/>
        <end position="251"/>
    </location>
</feature>
<evidence type="ECO:0000313" key="13">
    <source>
        <dbReference type="EMBL" id="PRP98802.1"/>
    </source>
</evidence>
<feature type="transmembrane region" description="Helical" evidence="12">
    <location>
        <begin position="131"/>
        <end position="153"/>
    </location>
</feature>
<name>A0A2S9Y111_9BACT</name>
<evidence type="ECO:0000313" key="14">
    <source>
        <dbReference type="Proteomes" id="UP000237968"/>
    </source>
</evidence>
<dbReference type="GO" id="GO:0016020">
    <property type="term" value="C:membrane"/>
    <property type="evidence" value="ECO:0007669"/>
    <property type="project" value="UniProtKB-SubCell"/>
</dbReference>
<dbReference type="EMBL" id="PVNK01000144">
    <property type="protein sequence ID" value="PRP98802.1"/>
    <property type="molecule type" value="Genomic_DNA"/>
</dbReference>
<dbReference type="AlphaFoldDB" id="A0A2S9Y111"/>
<dbReference type="Pfam" id="PF02628">
    <property type="entry name" value="COX15-CtaA"/>
    <property type="match status" value="1"/>
</dbReference>
<proteinExistence type="predicted"/>
<keyword evidence="3 12" id="KW-0812">Transmembrane</keyword>
<dbReference type="InterPro" id="IPR003780">
    <property type="entry name" value="COX15/CtaA_fam"/>
</dbReference>
<evidence type="ECO:0000256" key="4">
    <source>
        <dbReference type="ARBA" id="ARBA00022723"/>
    </source>
</evidence>
<protein>
    <submittedName>
        <fullName evidence="13">Heme A synthase</fullName>
        <ecNumber evidence="13">1.3.-.-</ecNumber>
    </submittedName>
</protein>
<comment type="pathway">
    <text evidence="11">Porphyrin-containing compound metabolism.</text>
</comment>
<dbReference type="Proteomes" id="UP000237968">
    <property type="component" value="Unassembled WGS sequence"/>
</dbReference>
<dbReference type="InterPro" id="IPR050450">
    <property type="entry name" value="COX15/CtaA_HemeA_synthase"/>
</dbReference>
<evidence type="ECO:0000256" key="5">
    <source>
        <dbReference type="ARBA" id="ARBA00022989"/>
    </source>
</evidence>
<keyword evidence="6 13" id="KW-0560">Oxidoreductase</keyword>
<keyword evidence="7" id="KW-0408">Iron</keyword>
<keyword evidence="2" id="KW-1003">Cell membrane</keyword>
<dbReference type="OrthoDB" id="9816428at2"/>
<dbReference type="GO" id="GO:0016491">
    <property type="term" value="F:oxidoreductase activity"/>
    <property type="evidence" value="ECO:0007669"/>
    <property type="project" value="UniProtKB-KW"/>
</dbReference>
<evidence type="ECO:0000256" key="7">
    <source>
        <dbReference type="ARBA" id="ARBA00023004"/>
    </source>
</evidence>
<keyword evidence="4" id="KW-0479">Metal-binding</keyword>
<keyword evidence="5 12" id="KW-1133">Transmembrane helix</keyword>
<keyword evidence="9 12" id="KW-0472">Membrane</keyword>
<feature type="transmembrane region" description="Helical" evidence="12">
    <location>
        <begin position="263"/>
        <end position="286"/>
    </location>
</feature>
<reference evidence="13 14" key="1">
    <citation type="submission" date="2018-03" db="EMBL/GenBank/DDBJ databases">
        <title>Draft Genome Sequences of the Obligatory Marine Myxobacteria Enhygromyxa salina SWB005.</title>
        <authorList>
            <person name="Poehlein A."/>
            <person name="Moghaddam J.A."/>
            <person name="Harms H."/>
            <person name="Alanjari M."/>
            <person name="Koenig G.M."/>
            <person name="Daniel R."/>
            <person name="Schaeberle T.F."/>
        </authorList>
    </citation>
    <scope>NUCLEOTIDE SEQUENCE [LARGE SCALE GENOMIC DNA]</scope>
    <source>
        <strain evidence="13 14">SWB005</strain>
    </source>
</reference>
<comment type="subcellular location">
    <subcellularLocation>
        <location evidence="1">Membrane</location>
        <topology evidence="1">Multi-pass membrane protein</topology>
    </subcellularLocation>
</comment>
<dbReference type="RefSeq" id="WP_106392337.1">
    <property type="nucleotide sequence ID" value="NZ_PVNK01000144.1"/>
</dbReference>
<dbReference type="GO" id="GO:0046872">
    <property type="term" value="F:metal ion binding"/>
    <property type="evidence" value="ECO:0007669"/>
    <property type="project" value="UniProtKB-KW"/>
</dbReference>
<feature type="transmembrane region" description="Helical" evidence="12">
    <location>
        <begin position="12"/>
        <end position="32"/>
    </location>
</feature>
<feature type="transmembrane region" description="Helical" evidence="12">
    <location>
        <begin position="174"/>
        <end position="198"/>
    </location>
</feature>
<dbReference type="EC" id="1.3.-.-" evidence="13"/>
<evidence type="ECO:0000256" key="1">
    <source>
        <dbReference type="ARBA" id="ARBA00004141"/>
    </source>
</evidence>
<sequence length="325" mass="33971">MTREPPQDSAFARAAWIVLAYTLAVIVFGAWVRITGSGAGCGQHWPTCHGEVVHRPQSVETLIELTHRVTSGLCLVFVGGLMGWALRRFPAPHPARLGAVLALVFLIVEALLGAGLVRFGLVEDDDSVARAVVMAIHLTNTCVLMGAIAAAAWTGAGGVERRPRLRGARARLGAGLWLLIAGLVGVLAVSMSGAVTALGDTLYPVVEGGTLGQNLSDDHSLTAHFLQRMRVVHPILAVVVGLYLLWLAISLPGASAGPTFRRLGNVVAGLVVAQLCAGVVNIMLSAPGWMQLVHLALATCVWTALVVFALEALSATRSATRSGPG</sequence>
<feature type="transmembrane region" description="Helical" evidence="12">
    <location>
        <begin position="98"/>
        <end position="119"/>
    </location>
</feature>
<comment type="caution">
    <text evidence="13">The sequence shown here is derived from an EMBL/GenBank/DDBJ whole genome shotgun (WGS) entry which is preliminary data.</text>
</comment>
<keyword evidence="10" id="KW-1015">Disulfide bond</keyword>
<evidence type="ECO:0000256" key="10">
    <source>
        <dbReference type="ARBA" id="ARBA00023157"/>
    </source>
</evidence>
<evidence type="ECO:0000256" key="3">
    <source>
        <dbReference type="ARBA" id="ARBA00022692"/>
    </source>
</evidence>
<dbReference type="GO" id="GO:0006784">
    <property type="term" value="P:heme A biosynthetic process"/>
    <property type="evidence" value="ECO:0007669"/>
    <property type="project" value="InterPro"/>
</dbReference>
<evidence type="ECO:0000256" key="9">
    <source>
        <dbReference type="ARBA" id="ARBA00023136"/>
    </source>
</evidence>
<feature type="transmembrane region" description="Helical" evidence="12">
    <location>
        <begin position="292"/>
        <end position="313"/>
    </location>
</feature>
<dbReference type="PANTHER" id="PTHR35457">
    <property type="entry name" value="HEME A SYNTHASE"/>
    <property type="match status" value="1"/>
</dbReference>
<keyword evidence="8" id="KW-0350">Heme biosynthesis</keyword>
<evidence type="ECO:0000256" key="12">
    <source>
        <dbReference type="SAM" id="Phobius"/>
    </source>
</evidence>